<evidence type="ECO:0000256" key="4">
    <source>
        <dbReference type="ARBA" id="ARBA00023254"/>
    </source>
</evidence>
<dbReference type="GO" id="GO:0007131">
    <property type="term" value="P:reciprocal meiotic recombination"/>
    <property type="evidence" value="ECO:0007669"/>
    <property type="project" value="TreeGrafter"/>
</dbReference>
<dbReference type="InterPro" id="IPR044539">
    <property type="entry name" value="Pch2-like"/>
</dbReference>
<feature type="region of interest" description="Disordered" evidence="6">
    <location>
        <begin position="445"/>
        <end position="466"/>
    </location>
</feature>
<reference evidence="8 9" key="1">
    <citation type="journal article" date="2016" name="Mol. Biol. Evol.">
        <title>Comparative Genomics of Early-Diverging Mushroom-Forming Fungi Provides Insights into the Origins of Lignocellulose Decay Capabilities.</title>
        <authorList>
            <person name="Nagy L.G."/>
            <person name="Riley R."/>
            <person name="Tritt A."/>
            <person name="Adam C."/>
            <person name="Daum C."/>
            <person name="Floudas D."/>
            <person name="Sun H."/>
            <person name="Yadav J.S."/>
            <person name="Pangilinan J."/>
            <person name="Larsson K.H."/>
            <person name="Matsuura K."/>
            <person name="Barry K."/>
            <person name="Labutti K."/>
            <person name="Kuo R."/>
            <person name="Ohm R.A."/>
            <person name="Bhattacharya S.S."/>
            <person name="Shirouzu T."/>
            <person name="Yoshinaga Y."/>
            <person name="Martin F.M."/>
            <person name="Grigoriev I.V."/>
            <person name="Hibbett D.S."/>
        </authorList>
    </citation>
    <scope>NUCLEOTIDE SEQUENCE [LARGE SCALE GENOMIC DNA]</scope>
    <source>
        <strain evidence="8 9">CBS 109695</strain>
    </source>
</reference>
<evidence type="ECO:0000256" key="1">
    <source>
        <dbReference type="ARBA" id="ARBA00007271"/>
    </source>
</evidence>
<organism evidence="8 9">
    <name type="scientific">Athelia psychrophila</name>
    <dbReference type="NCBI Taxonomy" id="1759441"/>
    <lineage>
        <taxon>Eukaryota</taxon>
        <taxon>Fungi</taxon>
        <taxon>Dikarya</taxon>
        <taxon>Basidiomycota</taxon>
        <taxon>Agaricomycotina</taxon>
        <taxon>Agaricomycetes</taxon>
        <taxon>Agaricomycetidae</taxon>
        <taxon>Atheliales</taxon>
        <taxon>Atheliaceae</taxon>
        <taxon>Athelia</taxon>
    </lineage>
</organism>
<feature type="domain" description="AAA+ ATPase" evidence="7">
    <location>
        <begin position="179"/>
        <end position="331"/>
    </location>
</feature>
<dbReference type="PROSITE" id="PS00674">
    <property type="entry name" value="AAA"/>
    <property type="match status" value="1"/>
</dbReference>
<protein>
    <submittedName>
        <fullName evidence="8">P-loop containing nucleoside triphosphate hydrolase protein</fullName>
    </submittedName>
</protein>
<dbReference type="InterPro" id="IPR027417">
    <property type="entry name" value="P-loop_NTPase"/>
</dbReference>
<dbReference type="Pfam" id="PF00004">
    <property type="entry name" value="AAA"/>
    <property type="match status" value="1"/>
</dbReference>
<dbReference type="Proteomes" id="UP000076532">
    <property type="component" value="Unassembled WGS sequence"/>
</dbReference>
<comment type="similarity">
    <text evidence="1">Belongs to the AAA ATPase family. PCH2 subfamily.</text>
</comment>
<dbReference type="SMART" id="SM00382">
    <property type="entry name" value="AAA"/>
    <property type="match status" value="1"/>
</dbReference>
<evidence type="ECO:0000256" key="2">
    <source>
        <dbReference type="ARBA" id="ARBA00022741"/>
    </source>
</evidence>
<dbReference type="InterPro" id="IPR003959">
    <property type="entry name" value="ATPase_AAA_core"/>
</dbReference>
<evidence type="ECO:0000259" key="7">
    <source>
        <dbReference type="SMART" id="SM00382"/>
    </source>
</evidence>
<dbReference type="GO" id="GO:0005524">
    <property type="term" value="F:ATP binding"/>
    <property type="evidence" value="ECO:0007669"/>
    <property type="project" value="UniProtKB-KW"/>
</dbReference>
<dbReference type="STRING" id="436010.A0A166N597"/>
<dbReference type="InterPro" id="IPR003593">
    <property type="entry name" value="AAA+_ATPase"/>
</dbReference>
<keyword evidence="9" id="KW-1185">Reference proteome</keyword>
<gene>
    <name evidence="8" type="ORF">FIBSPDRAFT_784535</name>
</gene>
<dbReference type="InterPro" id="IPR003960">
    <property type="entry name" value="ATPase_AAA_CS"/>
</dbReference>
<dbReference type="GO" id="GO:0016887">
    <property type="term" value="F:ATP hydrolysis activity"/>
    <property type="evidence" value="ECO:0007669"/>
    <property type="project" value="InterPro"/>
</dbReference>
<feature type="compositionally biased region" description="Polar residues" evidence="6">
    <location>
        <begin position="448"/>
        <end position="457"/>
    </location>
</feature>
<dbReference type="GO" id="GO:0005694">
    <property type="term" value="C:chromosome"/>
    <property type="evidence" value="ECO:0007669"/>
    <property type="project" value="TreeGrafter"/>
</dbReference>
<dbReference type="InterPro" id="IPR058249">
    <property type="entry name" value="Pch2_C"/>
</dbReference>
<dbReference type="PANTHER" id="PTHR45991">
    <property type="entry name" value="PACHYTENE CHECKPOINT PROTEIN 2"/>
    <property type="match status" value="1"/>
</dbReference>
<dbReference type="GO" id="GO:0051598">
    <property type="term" value="P:meiotic recombination checkpoint signaling"/>
    <property type="evidence" value="ECO:0007669"/>
    <property type="project" value="TreeGrafter"/>
</dbReference>
<evidence type="ECO:0000313" key="9">
    <source>
        <dbReference type="Proteomes" id="UP000076532"/>
    </source>
</evidence>
<dbReference type="InterPro" id="IPR001270">
    <property type="entry name" value="ClpA/B"/>
</dbReference>
<keyword evidence="2 5" id="KW-0547">Nucleotide-binding</keyword>
<dbReference type="Pfam" id="PF23563">
    <property type="entry name" value="TRIP13_N"/>
    <property type="match status" value="1"/>
</dbReference>
<keyword evidence="8" id="KW-0378">Hydrolase</keyword>
<dbReference type="EMBL" id="KV417525">
    <property type="protein sequence ID" value="KZP24656.1"/>
    <property type="molecule type" value="Genomic_DNA"/>
</dbReference>
<proteinExistence type="inferred from homology"/>
<dbReference type="Pfam" id="PF23242">
    <property type="entry name" value="AAA_lid_TRIP13_C"/>
    <property type="match status" value="1"/>
</dbReference>
<dbReference type="GO" id="GO:0005634">
    <property type="term" value="C:nucleus"/>
    <property type="evidence" value="ECO:0007669"/>
    <property type="project" value="TreeGrafter"/>
</dbReference>
<name>A0A166N597_9AGAM</name>
<evidence type="ECO:0000256" key="6">
    <source>
        <dbReference type="SAM" id="MobiDB-lite"/>
    </source>
</evidence>
<dbReference type="FunFam" id="3.40.50.300:FF:001494">
    <property type="entry name" value="Pachytene checkpoint component Pch2"/>
    <property type="match status" value="1"/>
</dbReference>
<evidence type="ECO:0000256" key="5">
    <source>
        <dbReference type="RuleBase" id="RU003651"/>
    </source>
</evidence>
<evidence type="ECO:0000313" key="8">
    <source>
        <dbReference type="EMBL" id="KZP24656.1"/>
    </source>
</evidence>
<dbReference type="AlphaFoldDB" id="A0A166N597"/>
<keyword evidence="4" id="KW-0469">Meiosis</keyword>
<dbReference type="Gene3D" id="3.40.50.300">
    <property type="entry name" value="P-loop containing nucleotide triphosphate hydrolases"/>
    <property type="match status" value="1"/>
</dbReference>
<dbReference type="PANTHER" id="PTHR45991:SF1">
    <property type="entry name" value="PACHYTENE CHECKPOINT PROTEIN 2 HOMOLOG"/>
    <property type="match status" value="1"/>
</dbReference>
<dbReference type="PRINTS" id="PR00300">
    <property type="entry name" value="CLPPROTEASEA"/>
</dbReference>
<dbReference type="SUPFAM" id="SSF52540">
    <property type="entry name" value="P-loop containing nucleoside triphosphate hydrolases"/>
    <property type="match status" value="1"/>
</dbReference>
<keyword evidence="3 5" id="KW-0067">ATP-binding</keyword>
<sequence length="495" mass="54401">MLSDFSMDREISKSNEGDSKKAIIWTVHVEVRLSAKTTVRVDAVRHQVDTYLKSSFDRICLPSVIQGWEDIPVLSSSVERITVSESACPSSSLPIDEISLQIHVYQPSDSDPVEEFSNGASDGGEEVMAATTCELPCIAWDGLWDSLIYSDNIKLKLLDYIHATLVLSDANVDFNVVCWNRVVLLHGPPGTGKTSLCRALAQKLSIRLSHRYSNSKLLEINSHSLFSRWFSESGKLVQRLFSNIMELIEDDDVFVVVLIDEVESLTAARAGAMAGTEPSDGLRVVNALLTQLDKLKHKKNVLVMSTSNLAQAIDSAFVDRADIIQYVDLPPREAIYDIIRTCLCEMIKKGMVEDVEVPTLEKAIFHEETSRSMINIETSEHTADPRTKSDLVGVRLFTLASQCKEQNLSGRALRRLPVLALARYIGIGTNQTTPVLNGLAKPTKTKSAKANASQARTPSAAGGGTKQGLGADVMMWLNAMEQVVQQQASEHGKLS</sequence>
<accession>A0A166N597</accession>
<dbReference type="OrthoDB" id="10042665at2759"/>
<evidence type="ECO:0000256" key="3">
    <source>
        <dbReference type="ARBA" id="ARBA00022840"/>
    </source>
</evidence>